<dbReference type="Gene3D" id="3.40.50.1000">
    <property type="entry name" value="HAD superfamily/HAD-like"/>
    <property type="match status" value="1"/>
</dbReference>
<accession>A0AAW4IWU0</accession>
<dbReference type="InterPro" id="IPR050155">
    <property type="entry name" value="HAD-like_hydrolase_sf"/>
</dbReference>
<comment type="caution">
    <text evidence="1">The sequence shown here is derived from an EMBL/GenBank/DDBJ whole genome shotgun (WGS) entry which is preliminary data.</text>
</comment>
<dbReference type="Proteomes" id="UP000664161">
    <property type="component" value="Unassembled WGS sequence"/>
</dbReference>
<evidence type="ECO:0000313" key="2">
    <source>
        <dbReference type="Proteomes" id="UP000664161"/>
    </source>
</evidence>
<dbReference type="GO" id="GO:0005829">
    <property type="term" value="C:cytosol"/>
    <property type="evidence" value="ECO:0007669"/>
    <property type="project" value="TreeGrafter"/>
</dbReference>
<reference evidence="1 2" key="1">
    <citation type="submission" date="2021-03" db="EMBL/GenBank/DDBJ databases">
        <authorList>
            <person name="Shang D.-D."/>
            <person name="Du Z.-J."/>
            <person name="Chen G.-J."/>
        </authorList>
    </citation>
    <scope>NUCLEOTIDE SEQUENCE [LARGE SCALE GENOMIC DNA]</scope>
    <source>
        <strain evidence="1 2">F2608</strain>
    </source>
</reference>
<dbReference type="InterPro" id="IPR023214">
    <property type="entry name" value="HAD_sf"/>
</dbReference>
<keyword evidence="1" id="KW-0378">Hydrolase</keyword>
<dbReference type="RefSeq" id="WP_207969752.1">
    <property type="nucleotide sequence ID" value="NZ_JAGBKN010000014.1"/>
</dbReference>
<dbReference type="PANTHER" id="PTHR43434:SF19">
    <property type="entry name" value="PHOSPHONOACETALDEHYDE HYDROLASE"/>
    <property type="match status" value="1"/>
</dbReference>
<gene>
    <name evidence="1" type="ORF">J3491_07855</name>
</gene>
<dbReference type="GO" id="GO:0008967">
    <property type="term" value="F:phosphoglycolate phosphatase activity"/>
    <property type="evidence" value="ECO:0007669"/>
    <property type="project" value="TreeGrafter"/>
</dbReference>
<dbReference type="PANTHER" id="PTHR43434">
    <property type="entry name" value="PHOSPHOGLYCOLATE PHOSPHATASE"/>
    <property type="match status" value="1"/>
</dbReference>
<keyword evidence="2" id="KW-1185">Reference proteome</keyword>
<dbReference type="InterPro" id="IPR036412">
    <property type="entry name" value="HAD-like_sf"/>
</dbReference>
<sequence>MSTDINSIKEKFNHIKLCVFDMAGTTVNEDNLVYKTVRDAINQALSDEDKTAQEVGLDICLAFGAGKEKRQAITDILNELNIAKDDVESLTDTAFTIFKTRLSKAYTAETLAPFEGMLELFDRLKATGRKVVLNTGYDAITANNILAILGWSVGNEIDALVTADDVTNGRPAPDMIMLAMGKFGVKDTPQVLKAGDSGIDIEEGKNANCGLCIGVLTGAQTRAQLETSSPDIVLDKLTDLAQLL</sequence>
<protein>
    <submittedName>
        <fullName evidence="1">HAD hydrolase-like protein</fullName>
    </submittedName>
</protein>
<proteinExistence type="predicted"/>
<dbReference type="SFLD" id="SFLDS00003">
    <property type="entry name" value="Haloacid_Dehalogenase"/>
    <property type="match status" value="1"/>
</dbReference>
<evidence type="ECO:0000313" key="1">
    <source>
        <dbReference type="EMBL" id="MBO1517243.1"/>
    </source>
</evidence>
<dbReference type="SFLD" id="SFLDG01129">
    <property type="entry name" value="C1.5:_HAD__Beta-PGM__Phosphata"/>
    <property type="match status" value="1"/>
</dbReference>
<dbReference type="SUPFAM" id="SSF56784">
    <property type="entry name" value="HAD-like"/>
    <property type="match status" value="1"/>
</dbReference>
<dbReference type="Pfam" id="PF00702">
    <property type="entry name" value="Hydrolase"/>
    <property type="match status" value="1"/>
</dbReference>
<dbReference type="GO" id="GO:0006281">
    <property type="term" value="P:DNA repair"/>
    <property type="evidence" value="ECO:0007669"/>
    <property type="project" value="TreeGrafter"/>
</dbReference>
<name>A0AAW4IWU0_9GAMM</name>
<dbReference type="EMBL" id="JAGBKN010000014">
    <property type="protein sequence ID" value="MBO1517243.1"/>
    <property type="molecule type" value="Genomic_DNA"/>
</dbReference>
<organism evidence="1 2">
    <name type="scientific">Psychrobacter halodurans</name>
    <dbReference type="NCBI Taxonomy" id="2818439"/>
    <lineage>
        <taxon>Bacteria</taxon>
        <taxon>Pseudomonadati</taxon>
        <taxon>Pseudomonadota</taxon>
        <taxon>Gammaproteobacteria</taxon>
        <taxon>Moraxellales</taxon>
        <taxon>Moraxellaceae</taxon>
        <taxon>Psychrobacter</taxon>
    </lineage>
</organism>
<dbReference type="AlphaFoldDB" id="A0AAW4IWU0"/>